<keyword evidence="10" id="KW-0902">Two-component regulatory system</keyword>
<dbReference type="Pfam" id="PF02518">
    <property type="entry name" value="HATPase_c"/>
    <property type="match status" value="1"/>
</dbReference>
<evidence type="ECO:0000256" key="6">
    <source>
        <dbReference type="ARBA" id="ARBA00022679"/>
    </source>
</evidence>
<dbReference type="CDD" id="cd16922">
    <property type="entry name" value="HATPase_EvgS-ArcB-TorS-like"/>
    <property type="match status" value="1"/>
</dbReference>
<dbReference type="GO" id="GO:0005886">
    <property type="term" value="C:plasma membrane"/>
    <property type="evidence" value="ECO:0007669"/>
    <property type="project" value="UniProtKB-SubCell"/>
</dbReference>
<keyword evidence="8 17" id="KW-0418">Kinase</keyword>
<keyword evidence="11 13" id="KW-0472">Membrane</keyword>
<evidence type="ECO:0000256" key="12">
    <source>
        <dbReference type="PROSITE-ProRule" id="PRU00169"/>
    </source>
</evidence>
<dbReference type="InterPro" id="IPR011006">
    <property type="entry name" value="CheY-like_superfamily"/>
</dbReference>
<dbReference type="SUPFAM" id="SSF55874">
    <property type="entry name" value="ATPase domain of HSP90 chaperone/DNA topoisomerase II/histidine kinase"/>
    <property type="match status" value="1"/>
</dbReference>
<keyword evidence="7" id="KW-0547">Nucleotide-binding</keyword>
<dbReference type="Gene3D" id="1.10.287.130">
    <property type="match status" value="1"/>
</dbReference>
<evidence type="ECO:0000256" key="8">
    <source>
        <dbReference type="ARBA" id="ARBA00022777"/>
    </source>
</evidence>
<dbReference type="CDD" id="cd17546">
    <property type="entry name" value="REC_hyHK_CKI1_RcsC-like"/>
    <property type="match status" value="1"/>
</dbReference>
<dbReference type="EMBL" id="FUYQ01000023">
    <property type="protein sequence ID" value="SKB78561.1"/>
    <property type="molecule type" value="Genomic_DNA"/>
</dbReference>
<dbReference type="SUPFAM" id="SSF47384">
    <property type="entry name" value="Homodimeric domain of signal transducing histidine kinase"/>
    <property type="match status" value="1"/>
</dbReference>
<organism evidence="17 18">
    <name type="scientific">Parabacteroides chartae</name>
    <dbReference type="NCBI Taxonomy" id="1037355"/>
    <lineage>
        <taxon>Bacteria</taxon>
        <taxon>Pseudomonadati</taxon>
        <taxon>Bacteroidota</taxon>
        <taxon>Bacteroidia</taxon>
        <taxon>Bacteroidales</taxon>
        <taxon>Tannerellaceae</taxon>
        <taxon>Parabacteroides</taxon>
    </lineage>
</organism>
<evidence type="ECO:0000256" key="11">
    <source>
        <dbReference type="ARBA" id="ARBA00023136"/>
    </source>
</evidence>
<dbReference type="PROSITE" id="PS50109">
    <property type="entry name" value="HIS_KIN"/>
    <property type="match status" value="1"/>
</dbReference>
<keyword evidence="9" id="KW-0067">ATP-binding</keyword>
<protein>
    <recommendedName>
        <fullName evidence="3">histidine kinase</fullName>
        <ecNumber evidence="3">2.7.13.3</ecNumber>
    </recommendedName>
</protein>
<dbReference type="PROSITE" id="PS50110">
    <property type="entry name" value="RESPONSE_REGULATORY"/>
    <property type="match status" value="1"/>
</dbReference>
<dbReference type="FunFam" id="3.30.565.10:FF:000023">
    <property type="entry name" value="PAS domain-containing sensor histidine kinase"/>
    <property type="match status" value="1"/>
</dbReference>
<keyword evidence="18" id="KW-1185">Reference proteome</keyword>
<gene>
    <name evidence="17" type="ORF">SAMN05660349_02769</name>
</gene>
<dbReference type="PRINTS" id="PR00344">
    <property type="entry name" value="BCTRLSENSOR"/>
</dbReference>
<feature type="transmembrane region" description="Helical" evidence="13">
    <location>
        <begin position="12"/>
        <end position="32"/>
    </location>
</feature>
<dbReference type="GO" id="GO:0009927">
    <property type="term" value="F:histidine phosphotransfer kinase activity"/>
    <property type="evidence" value="ECO:0007669"/>
    <property type="project" value="TreeGrafter"/>
</dbReference>
<keyword evidence="5 12" id="KW-0597">Phosphoprotein</keyword>
<dbReference type="AlphaFoldDB" id="A0A1T5E3M6"/>
<dbReference type="InterPro" id="IPR003661">
    <property type="entry name" value="HisK_dim/P_dom"/>
</dbReference>
<dbReference type="SMART" id="SM00388">
    <property type="entry name" value="HisKA"/>
    <property type="match status" value="1"/>
</dbReference>
<dbReference type="InterPro" id="IPR000700">
    <property type="entry name" value="PAS-assoc_C"/>
</dbReference>
<dbReference type="PROSITE" id="PS50113">
    <property type="entry name" value="PAC"/>
    <property type="match status" value="1"/>
</dbReference>
<dbReference type="Pfam" id="PF00072">
    <property type="entry name" value="Response_reg"/>
    <property type="match status" value="1"/>
</dbReference>
<feature type="domain" description="Histidine kinase" evidence="14">
    <location>
        <begin position="539"/>
        <end position="749"/>
    </location>
</feature>
<keyword evidence="4" id="KW-1003">Cell membrane</keyword>
<dbReference type="GO" id="GO:0005524">
    <property type="term" value="F:ATP binding"/>
    <property type="evidence" value="ECO:0007669"/>
    <property type="project" value="UniProtKB-KW"/>
</dbReference>
<evidence type="ECO:0000256" key="1">
    <source>
        <dbReference type="ARBA" id="ARBA00000085"/>
    </source>
</evidence>
<dbReference type="CDD" id="cd00082">
    <property type="entry name" value="HisKA"/>
    <property type="match status" value="1"/>
</dbReference>
<dbReference type="InterPro" id="IPR036097">
    <property type="entry name" value="HisK_dim/P_sf"/>
</dbReference>
<feature type="domain" description="PAC" evidence="16">
    <location>
        <begin position="468"/>
        <end position="521"/>
    </location>
</feature>
<comment type="subcellular location">
    <subcellularLocation>
        <location evidence="2">Cell membrane</location>
    </subcellularLocation>
</comment>
<dbReference type="SUPFAM" id="SSF52172">
    <property type="entry name" value="CheY-like"/>
    <property type="match status" value="1"/>
</dbReference>
<dbReference type="Pfam" id="PF00512">
    <property type="entry name" value="HisKA"/>
    <property type="match status" value="1"/>
</dbReference>
<dbReference type="SMART" id="SM00448">
    <property type="entry name" value="REC"/>
    <property type="match status" value="1"/>
</dbReference>
<dbReference type="InterPro" id="IPR001789">
    <property type="entry name" value="Sig_transdc_resp-reg_receiver"/>
</dbReference>
<dbReference type="Gene3D" id="3.40.50.2300">
    <property type="match status" value="1"/>
</dbReference>
<evidence type="ECO:0000256" key="13">
    <source>
        <dbReference type="SAM" id="Phobius"/>
    </source>
</evidence>
<evidence type="ECO:0000256" key="7">
    <source>
        <dbReference type="ARBA" id="ARBA00022741"/>
    </source>
</evidence>
<accession>A0A1T5E3M6</accession>
<evidence type="ECO:0000313" key="18">
    <source>
        <dbReference type="Proteomes" id="UP000190852"/>
    </source>
</evidence>
<dbReference type="Proteomes" id="UP000190852">
    <property type="component" value="Unassembled WGS sequence"/>
</dbReference>
<evidence type="ECO:0000256" key="9">
    <source>
        <dbReference type="ARBA" id="ARBA00022840"/>
    </source>
</evidence>
<dbReference type="InterPro" id="IPR004358">
    <property type="entry name" value="Sig_transdc_His_kin-like_C"/>
</dbReference>
<name>A0A1T5E3M6_9BACT</name>
<dbReference type="PANTHER" id="PTHR43047">
    <property type="entry name" value="TWO-COMPONENT HISTIDINE PROTEIN KINASE"/>
    <property type="match status" value="1"/>
</dbReference>
<reference evidence="18" key="1">
    <citation type="submission" date="2017-02" db="EMBL/GenBank/DDBJ databases">
        <authorList>
            <person name="Varghese N."/>
            <person name="Submissions S."/>
        </authorList>
    </citation>
    <scope>NUCLEOTIDE SEQUENCE [LARGE SCALE GENOMIC DNA]</scope>
    <source>
        <strain evidence="18">DSM 24967</strain>
    </source>
</reference>
<dbReference type="InterPro" id="IPR036890">
    <property type="entry name" value="HATPase_C_sf"/>
</dbReference>
<evidence type="ECO:0000256" key="5">
    <source>
        <dbReference type="ARBA" id="ARBA00022553"/>
    </source>
</evidence>
<feature type="modified residue" description="4-aspartylphosphate" evidence="12">
    <location>
        <position position="819"/>
    </location>
</feature>
<evidence type="ECO:0000256" key="2">
    <source>
        <dbReference type="ARBA" id="ARBA00004236"/>
    </source>
</evidence>
<dbReference type="GO" id="GO:0000155">
    <property type="term" value="F:phosphorelay sensor kinase activity"/>
    <property type="evidence" value="ECO:0007669"/>
    <property type="project" value="InterPro"/>
</dbReference>
<dbReference type="Gene3D" id="3.30.565.10">
    <property type="entry name" value="Histidine kinase-like ATPase, C-terminal domain"/>
    <property type="match status" value="1"/>
</dbReference>
<feature type="transmembrane region" description="Helical" evidence="13">
    <location>
        <begin position="372"/>
        <end position="392"/>
    </location>
</feature>
<evidence type="ECO:0000259" key="16">
    <source>
        <dbReference type="PROSITE" id="PS50113"/>
    </source>
</evidence>
<feature type="domain" description="Response regulatory" evidence="15">
    <location>
        <begin position="772"/>
        <end position="884"/>
    </location>
</feature>
<keyword evidence="13" id="KW-0812">Transmembrane</keyword>
<dbReference type="PANTHER" id="PTHR43047:SF72">
    <property type="entry name" value="OSMOSENSING HISTIDINE PROTEIN KINASE SLN1"/>
    <property type="match status" value="1"/>
</dbReference>
<evidence type="ECO:0000256" key="4">
    <source>
        <dbReference type="ARBA" id="ARBA00022475"/>
    </source>
</evidence>
<dbReference type="Gene3D" id="3.30.450.20">
    <property type="entry name" value="PAS domain"/>
    <property type="match status" value="1"/>
</dbReference>
<dbReference type="EC" id="2.7.13.3" evidence="3"/>
<dbReference type="RefSeq" id="WP_079684192.1">
    <property type="nucleotide sequence ID" value="NZ_FUYQ01000023.1"/>
</dbReference>
<evidence type="ECO:0000313" key="17">
    <source>
        <dbReference type="EMBL" id="SKB78561.1"/>
    </source>
</evidence>
<comment type="catalytic activity">
    <reaction evidence="1">
        <text>ATP + protein L-histidine = ADP + protein N-phospho-L-histidine.</text>
        <dbReference type="EC" id="2.7.13.3"/>
    </reaction>
</comment>
<evidence type="ECO:0000259" key="14">
    <source>
        <dbReference type="PROSITE" id="PS50109"/>
    </source>
</evidence>
<dbReference type="SMART" id="SM00387">
    <property type="entry name" value="HATPase_c"/>
    <property type="match status" value="1"/>
</dbReference>
<keyword evidence="6" id="KW-0808">Transferase</keyword>
<evidence type="ECO:0000256" key="3">
    <source>
        <dbReference type="ARBA" id="ARBA00012438"/>
    </source>
</evidence>
<evidence type="ECO:0000256" key="10">
    <source>
        <dbReference type="ARBA" id="ARBA00023012"/>
    </source>
</evidence>
<dbReference type="InterPro" id="IPR005467">
    <property type="entry name" value="His_kinase_dom"/>
</dbReference>
<evidence type="ECO:0000259" key="15">
    <source>
        <dbReference type="PROSITE" id="PS50110"/>
    </source>
</evidence>
<keyword evidence="13" id="KW-1133">Transmembrane helix</keyword>
<sequence length="889" mass="101175">MKNYLPPLHTILLFLRVFILCIGIAIPFQSFAKAENPILIISSYNPDTRNTTQCITTFADAYLKLGGKQQIVIENMNCKSLPEANSWKSRMTGILSKYSEKNKPSAIVILGQEAWASYLSVNPSEFREIPLVCGMVSSNTLLLPDSIPSVNIWEPEAFYIDKLEHSQPIHGIFYEYNIEKNIDLIKRLYPETKNIALVTDNSFGGLALQSIVVQEFKKHPELTLIRLDGRKNNIYEISKQIQEFPPNTAILLGTWRVDISEGYYIGNATYSMMSANPHIPAFTITSVGLGHWAMGGYIPQYRNQGADLAQEVIQTLSSKKTDNELKKIIIPNIYKFEVNKLKEMNISREVLPEFSVFEGENTSPFVRYKYEILVVITILLVLFCFTGLYFYIRNKNLKDHLLDIEKDNLIILNNIKSSIKFVTPQYTVKWSNQVPFYCRSINGKKYSCLSSGSLEDFCPNCPVTRAIHTKEMAEVTNEYQTKKYVRILANPILDKKNNVTGVVVKAEDVTEQKRIENELREAKEHAEESDRLKSAFLANMSHEIRTPLNAIVGFSGLLASATDQQDKDEYVHIINSNNEVLLQLINDILDLSKIEAGTLEFIKTEVNLNNLLSEIEGSYKLKVDRQVQLSFIEKQPHCIIKTDKNRVLQVITNFINNAIKFTTEGSITFGYRVYDNEIYFYVTDTGCGFSEKEAQKVFQRFVKLNSFSQGTGLGLSICQMIVERLGGTIGVNSEKGKGSTFWFTLPYEPVRKTDPITIAPKAASESTEKKNTLLIAEDNESNFRLYEAMLKQYRIFHAKDGKEAVKFFSEINPDLILMDIKMPEMDGYEAVRIIREADNNIPIIAVTAFAFGKDEQRILESGFNSYLSKPIKKEVLHKTIQELLQQKDL</sequence>
<proteinExistence type="predicted"/>
<dbReference type="InterPro" id="IPR003594">
    <property type="entry name" value="HATPase_dom"/>
</dbReference>